<evidence type="ECO:0008006" key="4">
    <source>
        <dbReference type="Google" id="ProtNLM"/>
    </source>
</evidence>
<dbReference type="PANTHER" id="PTHR43272:SF11">
    <property type="entry name" value="AMP-DEPENDENT SYNTHETASE_LIGASE DOMAIN-CONTAINING PROTEIN"/>
    <property type="match status" value="1"/>
</dbReference>
<dbReference type="Proteomes" id="UP001141434">
    <property type="component" value="Unassembled WGS sequence"/>
</dbReference>
<protein>
    <recommendedName>
        <fullName evidence="4">AMP-dependent synthetase/ligase domain-containing protein</fullName>
    </recommendedName>
</protein>
<dbReference type="GO" id="GO:0016020">
    <property type="term" value="C:membrane"/>
    <property type="evidence" value="ECO:0007669"/>
    <property type="project" value="TreeGrafter"/>
</dbReference>
<organism evidence="2 3">
    <name type="scientific">Penicillium alfredii</name>
    <dbReference type="NCBI Taxonomy" id="1506179"/>
    <lineage>
        <taxon>Eukaryota</taxon>
        <taxon>Fungi</taxon>
        <taxon>Dikarya</taxon>
        <taxon>Ascomycota</taxon>
        <taxon>Pezizomycotina</taxon>
        <taxon>Eurotiomycetes</taxon>
        <taxon>Eurotiomycetidae</taxon>
        <taxon>Eurotiales</taxon>
        <taxon>Aspergillaceae</taxon>
        <taxon>Penicillium</taxon>
    </lineage>
</organism>
<evidence type="ECO:0000313" key="2">
    <source>
        <dbReference type="EMBL" id="KAJ5104752.1"/>
    </source>
</evidence>
<dbReference type="SUPFAM" id="SSF56801">
    <property type="entry name" value="Acetyl-CoA synthetase-like"/>
    <property type="match status" value="1"/>
</dbReference>
<keyword evidence="3" id="KW-1185">Reference proteome</keyword>
<comment type="caution">
    <text evidence="2">The sequence shown here is derived from an EMBL/GenBank/DDBJ whole genome shotgun (WGS) entry which is preliminary data.</text>
</comment>
<dbReference type="Gene3D" id="3.40.50.12780">
    <property type="entry name" value="N-terminal domain of ligase-like"/>
    <property type="match status" value="1"/>
</dbReference>
<reference evidence="2" key="1">
    <citation type="submission" date="2022-11" db="EMBL/GenBank/DDBJ databases">
        <authorList>
            <person name="Petersen C."/>
        </authorList>
    </citation>
    <scope>NUCLEOTIDE SEQUENCE</scope>
    <source>
        <strain evidence="2">IBT 34128</strain>
    </source>
</reference>
<dbReference type="EMBL" id="JAPMSZ010000004">
    <property type="protein sequence ID" value="KAJ5104752.1"/>
    <property type="molecule type" value="Genomic_DNA"/>
</dbReference>
<keyword evidence="1" id="KW-0812">Transmembrane</keyword>
<keyword evidence="1" id="KW-0472">Membrane</keyword>
<feature type="transmembrane region" description="Helical" evidence="1">
    <location>
        <begin position="20"/>
        <end position="40"/>
    </location>
</feature>
<dbReference type="GO" id="GO:0005783">
    <property type="term" value="C:endoplasmic reticulum"/>
    <property type="evidence" value="ECO:0007669"/>
    <property type="project" value="TreeGrafter"/>
</dbReference>
<dbReference type="AlphaFoldDB" id="A0A9W9FRL3"/>
<dbReference type="OrthoDB" id="4138492at2759"/>
<dbReference type="GeneID" id="81391849"/>
<dbReference type="InterPro" id="IPR042099">
    <property type="entry name" value="ANL_N_sf"/>
</dbReference>
<evidence type="ECO:0000313" key="3">
    <source>
        <dbReference type="Proteomes" id="UP001141434"/>
    </source>
</evidence>
<accession>A0A9W9FRL3</accession>
<name>A0A9W9FRL3_9EURO</name>
<dbReference type="PANTHER" id="PTHR43272">
    <property type="entry name" value="LONG-CHAIN-FATTY-ACID--COA LIGASE"/>
    <property type="match status" value="1"/>
</dbReference>
<dbReference type="RefSeq" id="XP_056513748.1">
    <property type="nucleotide sequence ID" value="XM_056652681.1"/>
</dbReference>
<evidence type="ECO:0000256" key="1">
    <source>
        <dbReference type="SAM" id="Phobius"/>
    </source>
</evidence>
<reference evidence="2" key="2">
    <citation type="journal article" date="2023" name="IMA Fungus">
        <title>Comparative genomic study of the Penicillium genus elucidates a diverse pangenome and 15 lateral gene transfer events.</title>
        <authorList>
            <person name="Petersen C."/>
            <person name="Sorensen T."/>
            <person name="Nielsen M.R."/>
            <person name="Sondergaard T.E."/>
            <person name="Sorensen J.L."/>
            <person name="Fitzpatrick D.A."/>
            <person name="Frisvad J.C."/>
            <person name="Nielsen K.L."/>
        </authorList>
    </citation>
    <scope>NUCLEOTIDE SEQUENCE</scope>
    <source>
        <strain evidence="2">IBT 34128</strain>
    </source>
</reference>
<gene>
    <name evidence="2" type="ORF">NUU61_002099</name>
</gene>
<keyword evidence="1" id="KW-1133">Transmembrane helix</keyword>
<proteinExistence type="predicted"/>
<sequence>MADTFLERLDAMVADVLAEWNLYTTVLATILGAFAVYMVIASKDPDVHPFLLARQSTPAPVRQHGESATYRALETPHGFPLRLGLNVKDPGAPKWTGGRRGDLRDIWKTAVRGALNEDGSPSGKQGKIYTVLGKKAIEHSLDQVTQEINVIGRHLQKSGVKTVAVCLTDSVELLAAIFAGAFYGYKTIIVPHNLPPETLSAHLQKANADALIAEAGSLDLSLVTKGNKQLSIVVWVAKYGNRHMDWNEVPEDVKGSLKVAVWHELIEEGKDLSGLDVPAYDPKIPTPAVNTVWPSSSESGEFIDFKPENLVSATGALSALPRTQRVNPNDIVLSIDSLSRSYPLCQIMAALFANASIALNSVAGEKVDFALATVGVSPTIIVASSRTMSDYHDRIMEPHTGIISCFGRWLQARTLEAGNMPTRNIFSQLARIGPTAELSLDNLRLLCISHRIDASPEARLSTQQLTDLRVFTGARILYALTGPGVAGAIAQTNIFDYRNVGGLSHFGAPLSSTEVTLTNIAEDTESDGLVEGQITVSGPAVVGGNTTLPARGRISNDNTLELCS</sequence>
<dbReference type="GO" id="GO:0004467">
    <property type="term" value="F:long-chain fatty acid-CoA ligase activity"/>
    <property type="evidence" value="ECO:0007669"/>
    <property type="project" value="TreeGrafter"/>
</dbReference>